<dbReference type="InterPro" id="IPR031348">
    <property type="entry name" value="PigL_N"/>
</dbReference>
<gene>
    <name evidence="3" type="ORF">A1O5_08264</name>
</gene>
<dbReference type="eggNOG" id="KOG0101">
    <property type="taxonomic scope" value="Eukaryota"/>
</dbReference>
<comment type="caution">
    <text evidence="3">The sequence shown here is derived from an EMBL/GenBank/DDBJ whole genome shotgun (WGS) entry which is preliminary data.</text>
</comment>
<keyword evidence="4" id="KW-1185">Reference proteome</keyword>
<dbReference type="GeneID" id="19192964"/>
<dbReference type="CDD" id="cd10170">
    <property type="entry name" value="ASKHA_NBD_HSP70"/>
    <property type="match status" value="1"/>
</dbReference>
<dbReference type="PANTHER" id="PTHR42749">
    <property type="entry name" value="CELL SHAPE-DETERMINING PROTEIN MREB"/>
    <property type="match status" value="1"/>
</dbReference>
<accession>W9WV05</accession>
<evidence type="ECO:0000256" key="1">
    <source>
        <dbReference type="SAM" id="Coils"/>
    </source>
</evidence>
<dbReference type="EMBL" id="AMGX01000013">
    <property type="protein sequence ID" value="EXJ68471.1"/>
    <property type="molecule type" value="Genomic_DNA"/>
</dbReference>
<proteinExistence type="predicted"/>
<evidence type="ECO:0000313" key="3">
    <source>
        <dbReference type="EMBL" id="EXJ68471.1"/>
    </source>
</evidence>
<organism evidence="3 4">
    <name type="scientific">Cladophialophora psammophila CBS 110553</name>
    <dbReference type="NCBI Taxonomy" id="1182543"/>
    <lineage>
        <taxon>Eukaryota</taxon>
        <taxon>Fungi</taxon>
        <taxon>Dikarya</taxon>
        <taxon>Ascomycota</taxon>
        <taxon>Pezizomycotina</taxon>
        <taxon>Eurotiomycetes</taxon>
        <taxon>Chaetothyriomycetidae</taxon>
        <taxon>Chaetothyriales</taxon>
        <taxon>Herpotrichiellaceae</taxon>
        <taxon>Cladophialophora</taxon>
    </lineage>
</organism>
<evidence type="ECO:0000259" key="2">
    <source>
        <dbReference type="Pfam" id="PF17111"/>
    </source>
</evidence>
<dbReference type="PANTHER" id="PTHR42749:SF1">
    <property type="entry name" value="CELL SHAPE-DETERMINING PROTEIN MREB"/>
    <property type="match status" value="1"/>
</dbReference>
<keyword evidence="1" id="KW-0175">Coiled coil</keyword>
<dbReference type="Gene3D" id="3.30.420.40">
    <property type="match status" value="2"/>
</dbReference>
<dbReference type="Proteomes" id="UP000019471">
    <property type="component" value="Unassembled WGS sequence"/>
</dbReference>
<dbReference type="InterPro" id="IPR043129">
    <property type="entry name" value="ATPase_NBD"/>
</dbReference>
<protein>
    <recommendedName>
        <fullName evidence="2">Azaphilone pigments biosynthesis cluster protein L N-terminal domain-containing protein</fullName>
    </recommendedName>
</protein>
<reference evidence="3 4" key="1">
    <citation type="submission" date="2013-03" db="EMBL/GenBank/DDBJ databases">
        <title>The Genome Sequence of Cladophialophora psammophila CBS 110553.</title>
        <authorList>
            <consortium name="The Broad Institute Genomics Platform"/>
            <person name="Cuomo C."/>
            <person name="de Hoog S."/>
            <person name="Gorbushina A."/>
            <person name="Walker B."/>
            <person name="Young S.K."/>
            <person name="Zeng Q."/>
            <person name="Gargeya S."/>
            <person name="Fitzgerald M."/>
            <person name="Haas B."/>
            <person name="Abouelleil A."/>
            <person name="Allen A.W."/>
            <person name="Alvarado L."/>
            <person name="Arachchi H.M."/>
            <person name="Berlin A.M."/>
            <person name="Chapman S.B."/>
            <person name="Gainer-Dewar J."/>
            <person name="Goldberg J."/>
            <person name="Griggs A."/>
            <person name="Gujja S."/>
            <person name="Hansen M."/>
            <person name="Howarth C."/>
            <person name="Imamovic A."/>
            <person name="Ireland A."/>
            <person name="Larimer J."/>
            <person name="McCowan C."/>
            <person name="Murphy C."/>
            <person name="Pearson M."/>
            <person name="Poon T.W."/>
            <person name="Priest M."/>
            <person name="Roberts A."/>
            <person name="Saif S."/>
            <person name="Shea T."/>
            <person name="Sisk P."/>
            <person name="Sykes S."/>
            <person name="Wortman J."/>
            <person name="Nusbaum C."/>
            <person name="Birren B."/>
        </authorList>
    </citation>
    <scope>NUCLEOTIDE SEQUENCE [LARGE SCALE GENOMIC DNA]</scope>
    <source>
        <strain evidence="3 4">CBS 110553</strain>
    </source>
</reference>
<name>W9WV05_9EURO</name>
<dbReference type="Gene3D" id="3.90.640.10">
    <property type="entry name" value="Actin, Chain A, domain 4"/>
    <property type="match status" value="1"/>
</dbReference>
<feature type="coiled-coil region" evidence="1">
    <location>
        <begin position="17"/>
        <end position="58"/>
    </location>
</feature>
<dbReference type="STRING" id="1182543.W9WV05"/>
<dbReference type="SUPFAM" id="SSF53067">
    <property type="entry name" value="Actin-like ATPase domain"/>
    <property type="match status" value="2"/>
</dbReference>
<dbReference type="AlphaFoldDB" id="W9WV05"/>
<evidence type="ECO:0000313" key="4">
    <source>
        <dbReference type="Proteomes" id="UP000019471"/>
    </source>
</evidence>
<dbReference type="OrthoDB" id="2394218at2759"/>
<feature type="domain" description="Azaphilone pigments biosynthesis cluster protein L N-terminal" evidence="2">
    <location>
        <begin position="1"/>
        <end position="142"/>
    </location>
</feature>
<dbReference type="HOGENOM" id="CLU_337392_0_0_1"/>
<dbReference type="Pfam" id="PF17111">
    <property type="entry name" value="PigL_N"/>
    <property type="match status" value="1"/>
</dbReference>
<sequence length="860" mass="95462">MDPFSITTASIGSIAAIAQLSAQVNAFASQFKDARNDMQELLQELKALSTSLESMRDDDNMAKYPASLRQNLLDTLGNCDGVTKEMGDLLRKLSSAGLFGRLKWSLSKREKLMGLKSKLEGHKSAIAIALLIASITHWGQKHTEPKNAADLVSFLTLETKDNTNKILSDTAAIRLETAQIPAQVTTLYQCMGSLQLYIRDLKGRGDIAEGDMFQRVVDNTTTYTASFIDHDYSDRTIQTRTSDEFFDAPEYPEAGLSTKARWKRPLRAQPQLVIAIDFGMTCTGVGWWNTRSSAPGNGTLHILQRWPGIGFAAQNKVPTVPAYRHGELLSWGFLARRDAEDKETLLFNGFKEFLDPVVLQTAKQSRKESRHLPETSDHVQSLCLDFLRMLYRHIEEGFQGIVHSWHNAEIEFDFPIPSSWSVGVRQRFENLVIQAGFGSAGQGHSCSFDMTEAEAAAVSAVTDAGVRYSYGSVILVADLGGMTTKLSLLKVTNQPNPSLEFEQLDAVEDNGVGSAMIDIGFQQLATHRLARVEAELGRYQLSVEGVVREMTAGQFQTRKAVFGPDEMVIAGRLRVPGLPSDFNSEEAKVERGFLLLTTHELQQLFDEQLRQIFQLVDHQMDKALSATPDLQASHIVLSGGLASSPYVLDQFRHRYLRLRSHRFITPATKFAHAPDPQLAVIRGLIMSRARLFASQSGDLVSNLVYRRVARISYGIVCNRLYNPNLHRDQALFRDETDGRVYARDQIKWIVLAGKQPNDTNEFKISMAHPVRLGKSVQRWSHAIVTSRVETDLPTDLHHPGVTTVSELTCDFSEAPKVLHAPSGAKHMDLHYSIAATVGRDGIAFEARLGGAAYGSASIRE</sequence>
<dbReference type="RefSeq" id="XP_007747037.1">
    <property type="nucleotide sequence ID" value="XM_007748847.1"/>
</dbReference>